<keyword evidence="3" id="KW-1185">Reference proteome</keyword>
<feature type="region of interest" description="Disordered" evidence="1">
    <location>
        <begin position="19"/>
        <end position="59"/>
    </location>
</feature>
<reference evidence="3" key="2">
    <citation type="submission" date="2015-01" db="EMBL/GenBank/DDBJ databases">
        <title>Evolutionary Origins and Diversification of the Mycorrhizal Mutualists.</title>
        <authorList>
            <consortium name="DOE Joint Genome Institute"/>
            <consortium name="Mycorrhizal Genomics Consortium"/>
            <person name="Kohler A."/>
            <person name="Kuo A."/>
            <person name="Nagy L.G."/>
            <person name="Floudas D."/>
            <person name="Copeland A."/>
            <person name="Barry K.W."/>
            <person name="Cichocki N."/>
            <person name="Veneault-Fourrey C."/>
            <person name="LaButti K."/>
            <person name="Lindquist E.A."/>
            <person name="Lipzen A."/>
            <person name="Lundell T."/>
            <person name="Morin E."/>
            <person name="Murat C."/>
            <person name="Riley R."/>
            <person name="Ohm R."/>
            <person name="Sun H."/>
            <person name="Tunlid A."/>
            <person name="Henrissat B."/>
            <person name="Grigoriev I.V."/>
            <person name="Hibbett D.S."/>
            <person name="Martin F."/>
        </authorList>
    </citation>
    <scope>NUCLEOTIDE SEQUENCE [LARGE SCALE GENOMIC DNA]</scope>
    <source>
        <strain evidence="3">LaAM-08-1</strain>
    </source>
</reference>
<proteinExistence type="predicted"/>
<protein>
    <submittedName>
        <fullName evidence="2">Uncharacterized protein</fullName>
    </submittedName>
</protein>
<dbReference type="Proteomes" id="UP000054477">
    <property type="component" value="Unassembled WGS sequence"/>
</dbReference>
<sequence length="427" mass="48041">MPRILPRLIDKILRQAHHQKNFPYYKPPRRPKSLHRPLPPRPSFHPAHHPQSILLDTAPDNPITSSRSYLYHKTLPPRVVIPQNANTRQGETDSPRTMTAEELRWWANPYLRILSSPMRYCFDTDHHFPADTLIRLAPMQLPPTRMSTSQTRITIVPDGVLNPRFAVRRSGRASYILCSREAISQMVKSGSYKRVLRGAQIFMNPRLADQIAHLLRLRVLQELELLADRLQCGTGSRSGAGTSQTIIRKLTRSEWNSLKSSGSVPYEDALAILVVPPLNRHRVTKKRPEASMSAMPPEEEHVSFPKPLPPLSEMLSSSHDSSPHASVLPSLLPKLGIPLYNGLTAFPNRSQRAALFAVLTRLLGYERKMRYFAGHSTLLPSFPAGDQSKASHAFLLCSNADNSKRGDAVAVAIALWRLHMFEGTCNI</sequence>
<reference evidence="2 3" key="1">
    <citation type="submission" date="2014-04" db="EMBL/GenBank/DDBJ databases">
        <authorList>
            <consortium name="DOE Joint Genome Institute"/>
            <person name="Kuo A."/>
            <person name="Kohler A."/>
            <person name="Nagy L.G."/>
            <person name="Floudas D."/>
            <person name="Copeland A."/>
            <person name="Barry K.W."/>
            <person name="Cichocki N."/>
            <person name="Veneault-Fourrey C."/>
            <person name="LaButti K."/>
            <person name="Lindquist E.A."/>
            <person name="Lipzen A."/>
            <person name="Lundell T."/>
            <person name="Morin E."/>
            <person name="Murat C."/>
            <person name="Sun H."/>
            <person name="Tunlid A."/>
            <person name="Henrissat B."/>
            <person name="Grigoriev I.V."/>
            <person name="Hibbett D.S."/>
            <person name="Martin F."/>
            <person name="Nordberg H.P."/>
            <person name="Cantor M.N."/>
            <person name="Hua S.X."/>
        </authorList>
    </citation>
    <scope>NUCLEOTIDE SEQUENCE [LARGE SCALE GENOMIC DNA]</scope>
    <source>
        <strain evidence="2 3">LaAM-08-1</strain>
    </source>
</reference>
<dbReference type="AlphaFoldDB" id="A0A0C9Y3B8"/>
<name>A0A0C9Y3B8_9AGAR</name>
<evidence type="ECO:0000313" key="3">
    <source>
        <dbReference type="Proteomes" id="UP000054477"/>
    </source>
</evidence>
<gene>
    <name evidence="2" type="ORF">K443DRAFT_128298</name>
</gene>
<dbReference type="STRING" id="1095629.A0A0C9Y3B8"/>
<organism evidence="2 3">
    <name type="scientific">Laccaria amethystina LaAM-08-1</name>
    <dbReference type="NCBI Taxonomy" id="1095629"/>
    <lineage>
        <taxon>Eukaryota</taxon>
        <taxon>Fungi</taxon>
        <taxon>Dikarya</taxon>
        <taxon>Basidiomycota</taxon>
        <taxon>Agaricomycotina</taxon>
        <taxon>Agaricomycetes</taxon>
        <taxon>Agaricomycetidae</taxon>
        <taxon>Agaricales</taxon>
        <taxon>Agaricineae</taxon>
        <taxon>Hydnangiaceae</taxon>
        <taxon>Laccaria</taxon>
    </lineage>
</organism>
<dbReference type="EMBL" id="KN838542">
    <property type="protein sequence ID" value="KIK08379.1"/>
    <property type="molecule type" value="Genomic_DNA"/>
</dbReference>
<dbReference type="HOGENOM" id="CLU_048619_0_0_1"/>
<dbReference type="OrthoDB" id="3363286at2759"/>
<accession>A0A0C9Y3B8</accession>
<evidence type="ECO:0000313" key="2">
    <source>
        <dbReference type="EMBL" id="KIK08379.1"/>
    </source>
</evidence>
<evidence type="ECO:0000256" key="1">
    <source>
        <dbReference type="SAM" id="MobiDB-lite"/>
    </source>
</evidence>